<reference evidence="7 8" key="1">
    <citation type="journal article" date="2021" name="Nat. Plants">
        <title>The Taxus genome provides insights into paclitaxel biosynthesis.</title>
        <authorList>
            <person name="Xiong X."/>
            <person name="Gou J."/>
            <person name="Liao Q."/>
            <person name="Li Y."/>
            <person name="Zhou Q."/>
            <person name="Bi G."/>
            <person name="Li C."/>
            <person name="Du R."/>
            <person name="Wang X."/>
            <person name="Sun T."/>
            <person name="Guo L."/>
            <person name="Liang H."/>
            <person name="Lu P."/>
            <person name="Wu Y."/>
            <person name="Zhang Z."/>
            <person name="Ro D.K."/>
            <person name="Shang Y."/>
            <person name="Huang S."/>
            <person name="Yan J."/>
        </authorList>
    </citation>
    <scope>NUCLEOTIDE SEQUENCE [LARGE SCALE GENOMIC DNA]</scope>
    <source>
        <strain evidence="7">Ta-2019</strain>
    </source>
</reference>
<protein>
    <recommendedName>
        <fullName evidence="6">Major facilitator superfamily (MFS) profile domain-containing protein</fullName>
    </recommendedName>
</protein>
<feature type="transmembrane region" description="Helical" evidence="5">
    <location>
        <begin position="123"/>
        <end position="143"/>
    </location>
</feature>
<dbReference type="SUPFAM" id="SSF103473">
    <property type="entry name" value="MFS general substrate transporter"/>
    <property type="match status" value="1"/>
</dbReference>
<keyword evidence="3 5" id="KW-1133">Transmembrane helix</keyword>
<accession>A0AA38GIC7</accession>
<feature type="transmembrane region" description="Helical" evidence="5">
    <location>
        <begin position="178"/>
        <end position="202"/>
    </location>
</feature>
<dbReference type="InterPro" id="IPR036259">
    <property type="entry name" value="MFS_trans_sf"/>
</dbReference>
<feature type="transmembrane region" description="Helical" evidence="5">
    <location>
        <begin position="393"/>
        <end position="413"/>
    </location>
</feature>
<evidence type="ECO:0000313" key="8">
    <source>
        <dbReference type="Proteomes" id="UP000824469"/>
    </source>
</evidence>
<comment type="subcellular location">
    <subcellularLocation>
        <location evidence="1">Membrane</location>
        <topology evidence="1">Multi-pass membrane protein</topology>
    </subcellularLocation>
</comment>
<keyword evidence="8" id="KW-1185">Reference proteome</keyword>
<dbReference type="OMA" id="RIIYCTL"/>
<feature type="transmembrane region" description="Helical" evidence="5">
    <location>
        <begin position="242"/>
        <end position="261"/>
    </location>
</feature>
<feature type="transmembrane region" description="Helical" evidence="5">
    <location>
        <begin position="365"/>
        <end position="386"/>
    </location>
</feature>
<evidence type="ECO:0000256" key="2">
    <source>
        <dbReference type="ARBA" id="ARBA00022692"/>
    </source>
</evidence>
<dbReference type="Gene3D" id="1.20.1250.20">
    <property type="entry name" value="MFS general substrate transporter like domains"/>
    <property type="match status" value="1"/>
</dbReference>
<evidence type="ECO:0000256" key="5">
    <source>
        <dbReference type="SAM" id="Phobius"/>
    </source>
</evidence>
<keyword evidence="2 5" id="KW-0812">Transmembrane</keyword>
<feature type="transmembrane region" description="Helical" evidence="5">
    <location>
        <begin position="498"/>
        <end position="515"/>
    </location>
</feature>
<evidence type="ECO:0000313" key="7">
    <source>
        <dbReference type="EMBL" id="KAH9323186.1"/>
    </source>
</evidence>
<dbReference type="AlphaFoldDB" id="A0AA38GIC7"/>
<feature type="transmembrane region" description="Helical" evidence="5">
    <location>
        <begin position="467"/>
        <end position="492"/>
    </location>
</feature>
<evidence type="ECO:0000256" key="3">
    <source>
        <dbReference type="ARBA" id="ARBA00022989"/>
    </source>
</evidence>
<proteinExistence type="predicted"/>
<dbReference type="GO" id="GO:0022857">
    <property type="term" value="F:transmembrane transporter activity"/>
    <property type="evidence" value="ECO:0007669"/>
    <property type="project" value="InterPro"/>
</dbReference>
<evidence type="ECO:0000259" key="6">
    <source>
        <dbReference type="PROSITE" id="PS50850"/>
    </source>
</evidence>
<dbReference type="InterPro" id="IPR005829">
    <property type="entry name" value="Sugar_transporter_CS"/>
</dbReference>
<gene>
    <name evidence="7" type="ORF">KI387_017825</name>
</gene>
<evidence type="ECO:0000256" key="4">
    <source>
        <dbReference type="ARBA" id="ARBA00023136"/>
    </source>
</evidence>
<dbReference type="PANTHER" id="PTHR24064">
    <property type="entry name" value="SOLUTE CARRIER FAMILY 22 MEMBER"/>
    <property type="match status" value="1"/>
</dbReference>
<dbReference type="InterPro" id="IPR020846">
    <property type="entry name" value="MFS_dom"/>
</dbReference>
<dbReference type="Pfam" id="PF00083">
    <property type="entry name" value="Sugar_tr"/>
    <property type="match status" value="1"/>
</dbReference>
<feature type="transmembrane region" description="Helical" evidence="5">
    <location>
        <begin position="214"/>
        <end position="236"/>
    </location>
</feature>
<dbReference type="GO" id="GO:0016020">
    <property type="term" value="C:membrane"/>
    <property type="evidence" value="ECO:0007669"/>
    <property type="project" value="UniProtKB-SubCell"/>
</dbReference>
<comment type="caution">
    <text evidence="7">The sequence shown here is derived from an EMBL/GenBank/DDBJ whole genome shotgun (WGS) entry which is preliminary data.</text>
</comment>
<dbReference type="Proteomes" id="UP000824469">
    <property type="component" value="Unassembled WGS sequence"/>
</dbReference>
<feature type="domain" description="Major facilitator superfamily (MFS) profile" evidence="6">
    <location>
        <begin position="44"/>
        <end position="520"/>
    </location>
</feature>
<dbReference type="PROSITE" id="PS00217">
    <property type="entry name" value="SUGAR_TRANSPORT_2"/>
    <property type="match status" value="1"/>
</dbReference>
<feature type="transmembrane region" description="Helical" evidence="5">
    <location>
        <begin position="155"/>
        <end position="172"/>
    </location>
</feature>
<sequence length="539" mass="58505">MKESDGVKSLEKKFLGENNEKKRITIDNMLMKWSGEFGRWQLRHFILASIPWTLEALHNMVMIFADQQPKWQCNPNNNNGGSGFDSCSTAASICSMERSSWEWVRGNHISTVSEWGLICDQKYIVGLAQSVFFIGRLIGAGVFGHLSDSSLGRKGVLRLVCILNAVFGLLTAMSPNLWVYLILRLLTGVSTGGLGLSSFVLATEPVGPSKRGPVGMSTFYFYSLGIAILPIISYFISTWRLLYVASSIPTLLYIIFILPFISESPRWYLVKGRTEEAMDVMRSITARNGNVLPPGVSLALEDDGDEERDEGDVDPVQQVTGRHLDIFKSPVTRNRMVLMLIIWLGTSLIYYGLNLNVVNLSTSIYISVFLNGICEMPAYAITAILLQKLGRLAMLVSTMLLSGLCAVTGSVISGILNGGEGSSNSMHIFLSRMQLGCGLVGIFGMAATYNLLYIYTAELFPTVVRNAALGMTSVAGNIGAIFAPLVVVLAAINPSLPFGVIGACGVAGGLVALKLPETLNRPLYETMAGLEYGEATGKA</sequence>
<organism evidence="7 8">
    <name type="scientific">Taxus chinensis</name>
    <name type="common">Chinese yew</name>
    <name type="synonym">Taxus wallichiana var. chinensis</name>
    <dbReference type="NCBI Taxonomy" id="29808"/>
    <lineage>
        <taxon>Eukaryota</taxon>
        <taxon>Viridiplantae</taxon>
        <taxon>Streptophyta</taxon>
        <taxon>Embryophyta</taxon>
        <taxon>Tracheophyta</taxon>
        <taxon>Spermatophyta</taxon>
        <taxon>Pinopsida</taxon>
        <taxon>Pinidae</taxon>
        <taxon>Conifers II</taxon>
        <taxon>Cupressales</taxon>
        <taxon>Taxaceae</taxon>
        <taxon>Taxus</taxon>
    </lineage>
</organism>
<feature type="transmembrane region" description="Helical" evidence="5">
    <location>
        <begin position="433"/>
        <end position="455"/>
    </location>
</feature>
<keyword evidence="4 5" id="KW-0472">Membrane</keyword>
<dbReference type="EMBL" id="JAHRHJ020000003">
    <property type="protein sequence ID" value="KAH9323186.1"/>
    <property type="molecule type" value="Genomic_DNA"/>
</dbReference>
<dbReference type="PROSITE" id="PS50850">
    <property type="entry name" value="MFS"/>
    <property type="match status" value="1"/>
</dbReference>
<evidence type="ECO:0000256" key="1">
    <source>
        <dbReference type="ARBA" id="ARBA00004141"/>
    </source>
</evidence>
<name>A0AA38GIC7_TAXCH</name>
<dbReference type="InterPro" id="IPR005828">
    <property type="entry name" value="MFS_sugar_transport-like"/>
</dbReference>
<feature type="transmembrane region" description="Helical" evidence="5">
    <location>
        <begin position="336"/>
        <end position="353"/>
    </location>
</feature>